<name>A0A8T4GFI0_9EURY</name>
<proteinExistence type="predicted"/>
<protein>
    <submittedName>
        <fullName evidence="1">Uncharacterized protein</fullName>
    </submittedName>
</protein>
<accession>A0A8T4GFI0</accession>
<reference evidence="1" key="1">
    <citation type="submission" date="2021-03" db="EMBL/GenBank/DDBJ databases">
        <title>Genomic Encyclopedia of Type Strains, Phase IV (KMG-IV): sequencing the most valuable type-strain genomes for metagenomic binning, comparative biology and taxonomic classification.</title>
        <authorList>
            <person name="Goeker M."/>
        </authorList>
    </citation>
    <scope>NUCLEOTIDE SEQUENCE</scope>
    <source>
        <strain evidence="1">DSM 23564</strain>
    </source>
</reference>
<evidence type="ECO:0000313" key="1">
    <source>
        <dbReference type="EMBL" id="MBP1923284.1"/>
    </source>
</evidence>
<organism evidence="1 2">
    <name type="scientific">Halorubrum alkaliphilum</name>
    <dbReference type="NCBI Taxonomy" id="261290"/>
    <lineage>
        <taxon>Archaea</taxon>
        <taxon>Methanobacteriati</taxon>
        <taxon>Methanobacteriota</taxon>
        <taxon>Stenosarchaea group</taxon>
        <taxon>Halobacteria</taxon>
        <taxon>Halobacteriales</taxon>
        <taxon>Haloferacaceae</taxon>
        <taxon>Halorubrum</taxon>
    </lineage>
</organism>
<sequence>MSDSVILVVQFPVQENEPEEIPSDEPVKYGEILARSIRDWISSLKREL</sequence>
<dbReference type="Proteomes" id="UP000823588">
    <property type="component" value="Unassembled WGS sequence"/>
</dbReference>
<comment type="caution">
    <text evidence="1">The sequence shown here is derived from an EMBL/GenBank/DDBJ whole genome shotgun (WGS) entry which is preliminary data.</text>
</comment>
<keyword evidence="2" id="KW-1185">Reference proteome</keyword>
<dbReference type="EMBL" id="JAGGKQ010000018">
    <property type="protein sequence ID" value="MBP1923284.1"/>
    <property type="molecule type" value="Genomic_DNA"/>
</dbReference>
<dbReference type="AlphaFoldDB" id="A0A8T4GFI0"/>
<evidence type="ECO:0000313" key="2">
    <source>
        <dbReference type="Proteomes" id="UP000823588"/>
    </source>
</evidence>
<gene>
    <name evidence="1" type="ORF">J2751_002323</name>
</gene>